<evidence type="ECO:0000313" key="2">
    <source>
        <dbReference type="Proteomes" id="UP000201461"/>
    </source>
</evidence>
<reference evidence="1 2" key="1">
    <citation type="journal article" date="2014" name="Genome Biol. Evol.">
        <title>Composite Conserved Promoter-Terminator Motifs (PeSLs) that Mediate Modular Shuffling in the Diverse T4-Like Myoviruses.</title>
        <authorList>
            <person name="Comeau A.M."/>
            <person name="Arbiol C."/>
            <person name="Krisch H.M."/>
        </authorList>
    </citation>
    <scope>NUCLEOTIDE SEQUENCE [LARGE SCALE GENOMIC DNA]</scope>
</reference>
<dbReference type="KEGG" id="vg:15926716"/>
<dbReference type="OrthoDB" id="22743at10239"/>
<organism evidence="1 2">
    <name type="scientific">Vibrio phage nt-1</name>
    <dbReference type="NCBI Taxonomy" id="115992"/>
    <lineage>
        <taxon>Viruses</taxon>
        <taxon>Duplodnaviria</taxon>
        <taxon>Heunggongvirae</taxon>
        <taxon>Uroviricota</taxon>
        <taxon>Caudoviricetes</taxon>
        <taxon>Pantevenvirales</taxon>
        <taxon>Straboviridae</taxon>
        <taxon>Mylasvirus</taxon>
        <taxon>Mylasvirus persius</taxon>
    </lineage>
</organism>
<protein>
    <submittedName>
        <fullName evidence="1">Uncharacterized protein</fullName>
    </submittedName>
</protein>
<evidence type="ECO:0000313" key="1">
    <source>
        <dbReference type="EMBL" id="AGN30262.1"/>
    </source>
</evidence>
<gene>
    <name evidence="1" type="ORF">VPFG_00263</name>
</gene>
<keyword evidence="2" id="KW-1185">Reference proteome</keyword>
<proteinExistence type="predicted"/>
<accession>R9TJI9</accession>
<dbReference type="EMBL" id="HQ317393">
    <property type="protein sequence ID" value="AGN30262.1"/>
    <property type="molecule type" value="Genomic_DNA"/>
</dbReference>
<sequence length="93" mass="10632">MVSLLKAVNSEFTDKTGYILPAEIAEKVARECEQEYWASFYTHDCTSLDTADRDIAFDCIAVELGFEAGWPLYMSTKEYTDLFWSAIEKLEKA</sequence>
<dbReference type="Proteomes" id="UP000201461">
    <property type="component" value="Segment"/>
</dbReference>
<dbReference type="GeneID" id="15926716"/>
<name>R9TJI9_9CAUD</name>
<dbReference type="RefSeq" id="YP_008125411.1">
    <property type="nucleotide sequence ID" value="NC_021529.2"/>
</dbReference>